<dbReference type="GO" id="GO:0004332">
    <property type="term" value="F:fructose-bisphosphate aldolase activity"/>
    <property type="evidence" value="ECO:0007669"/>
    <property type="project" value="UniProtKB-EC"/>
</dbReference>
<dbReference type="GO" id="GO:0006096">
    <property type="term" value="P:glycolytic process"/>
    <property type="evidence" value="ECO:0007669"/>
    <property type="project" value="UniProtKB-KW"/>
</dbReference>
<name>A0A1Q2MFC7_9BACT</name>
<keyword evidence="2 5" id="KW-0456">Lyase</keyword>
<dbReference type="Gene3D" id="3.20.20.70">
    <property type="entry name" value="Aldolase class I"/>
    <property type="match status" value="1"/>
</dbReference>
<evidence type="ECO:0000256" key="2">
    <source>
        <dbReference type="ARBA" id="ARBA00023239"/>
    </source>
</evidence>
<keyword evidence="3" id="KW-0704">Schiff base</keyword>
<dbReference type="SMART" id="SM01133">
    <property type="entry name" value="DeoC"/>
    <property type="match status" value="1"/>
</dbReference>
<dbReference type="InterPro" id="IPR013785">
    <property type="entry name" value="Aldolase_TIM"/>
</dbReference>
<protein>
    <recommendedName>
        <fullName evidence="1">fructose-bisphosphate aldolase</fullName>
        <ecNumber evidence="1">4.1.2.13</ecNumber>
    </recommendedName>
</protein>
<evidence type="ECO:0000256" key="1">
    <source>
        <dbReference type="ARBA" id="ARBA00013068"/>
    </source>
</evidence>
<evidence type="ECO:0000313" key="6">
    <source>
        <dbReference type="Proteomes" id="UP000188181"/>
    </source>
</evidence>
<evidence type="ECO:0000256" key="4">
    <source>
        <dbReference type="ARBA" id="ARBA00049653"/>
    </source>
</evidence>
<proteinExistence type="inferred from homology"/>
<dbReference type="KEGG" id="pbas:SMSP2_01727"/>
<accession>A0A1Q2MFC7</accession>
<dbReference type="STRING" id="1851148.SMSP2_01727"/>
<dbReference type="InterPro" id="IPR041720">
    <property type="entry name" value="FbaB-like"/>
</dbReference>
<dbReference type="CDD" id="cd00958">
    <property type="entry name" value="DhnA"/>
    <property type="match status" value="1"/>
</dbReference>
<keyword evidence="6" id="KW-1185">Reference proteome</keyword>
<dbReference type="InterPro" id="IPR050456">
    <property type="entry name" value="DeoC/FbaB_aldolase"/>
</dbReference>
<dbReference type="EMBL" id="CP019646">
    <property type="protein sequence ID" value="AQQ71354.1"/>
    <property type="molecule type" value="Genomic_DNA"/>
</dbReference>
<dbReference type="PANTHER" id="PTHR47916">
    <property type="entry name" value="FRUCTOSE-BISPHOSPHATE ALDOLASE CLASS 1"/>
    <property type="match status" value="1"/>
</dbReference>
<dbReference type="EC" id="4.1.2.13" evidence="1"/>
<dbReference type="PANTHER" id="PTHR47916:SF4">
    <property type="entry name" value="FRUCTOSE-BISPHOSPHATE ALDOLASE CLASS 1"/>
    <property type="match status" value="1"/>
</dbReference>
<dbReference type="InterPro" id="IPR002915">
    <property type="entry name" value="DeoC/FbaB/LacD_aldolase"/>
</dbReference>
<evidence type="ECO:0000313" key="5">
    <source>
        <dbReference type="EMBL" id="AQQ71354.1"/>
    </source>
</evidence>
<organism evidence="5 6">
    <name type="scientific">Limihaloglobus sulfuriphilus</name>
    <dbReference type="NCBI Taxonomy" id="1851148"/>
    <lineage>
        <taxon>Bacteria</taxon>
        <taxon>Pseudomonadati</taxon>
        <taxon>Planctomycetota</taxon>
        <taxon>Phycisphaerae</taxon>
        <taxon>Sedimentisphaerales</taxon>
        <taxon>Sedimentisphaeraceae</taxon>
        <taxon>Limihaloglobus</taxon>
    </lineage>
</organism>
<dbReference type="AlphaFoldDB" id="A0A1Q2MFC7"/>
<dbReference type="SUPFAM" id="SSF51569">
    <property type="entry name" value="Aldolase"/>
    <property type="match status" value="1"/>
</dbReference>
<comment type="similarity">
    <text evidence="4">Belongs to the DeoC/FbaB aldolase family. FbaB subfamily.</text>
</comment>
<sequence length="350" mass="38122">MNKRITEILGKDSEALLSHTCKTISKDQIHCPGPDFIDRVVSVSDRGPRVLRNMQSVFDHGRLGGTGYLSILPVDQGIEHSGGASFAPNPIYFDPENIVKLAIEAGCNAVASTLGVLGAVSRKYAHKIPFIVKINHNELLSYPNSYDQRLFASVEQAFELGAAAVGATIYFGSLESRRQIEEISQAFETAHSLGMFTVLWCYLRNSEFKTGGTDYHASADLTGQANHLGVTIEADMIKQKQPVNNGGYNAVKFGKTHKDVYDKLTTDNPIDLTRYQVANCYMGRSGLINSGGASGKNDMHQAVLSAVINKRAGGMGLISGRKTFQKPMKEGVEIFNAIQDVFLDDDITIA</sequence>
<reference evidence="6" key="1">
    <citation type="submission" date="2017-02" db="EMBL/GenBank/DDBJ databases">
        <title>Comparative genomics and description of representatives of a novel lineage of planctomycetes thriving in anoxic sediments.</title>
        <authorList>
            <person name="Spring S."/>
            <person name="Bunk B."/>
            <person name="Sproer C."/>
        </authorList>
    </citation>
    <scope>NUCLEOTIDE SEQUENCE [LARGE SCALE GENOMIC DNA]</scope>
    <source>
        <strain evidence="6">SM-Chi-D1</strain>
    </source>
</reference>
<gene>
    <name evidence="5" type="primary">fbaB</name>
    <name evidence="5" type="ORF">SMSP2_01727</name>
</gene>
<dbReference type="NCBIfam" id="NF006707">
    <property type="entry name" value="PRK09250.1-4"/>
    <property type="match status" value="1"/>
</dbReference>
<dbReference type="Proteomes" id="UP000188181">
    <property type="component" value="Chromosome"/>
</dbReference>
<evidence type="ECO:0000256" key="3">
    <source>
        <dbReference type="ARBA" id="ARBA00023270"/>
    </source>
</evidence>
<dbReference type="Pfam" id="PF01791">
    <property type="entry name" value="DeoC"/>
    <property type="match status" value="1"/>
</dbReference>